<protein>
    <submittedName>
        <fullName evidence="2">Uncharacterized protein</fullName>
    </submittedName>
</protein>
<reference evidence="2 3" key="1">
    <citation type="submission" date="2016-11" db="EMBL/GenBank/DDBJ databases">
        <authorList>
            <person name="Jaros S."/>
            <person name="Januszkiewicz K."/>
            <person name="Wedrychowicz H."/>
        </authorList>
    </citation>
    <scope>NUCLEOTIDE SEQUENCE [LARGE SCALE GENOMIC DNA]</scope>
    <source>
        <strain evidence="2 3">DSM 18119</strain>
    </source>
</reference>
<gene>
    <name evidence="2" type="ORF">SAMN02745131_03423</name>
</gene>
<proteinExistence type="predicted"/>
<name>A0A1M5E523_9BACT</name>
<feature type="region of interest" description="Disordered" evidence="1">
    <location>
        <begin position="1"/>
        <end position="63"/>
    </location>
</feature>
<dbReference type="RefSeq" id="WP_072836555.1">
    <property type="nucleotide sequence ID" value="NZ_FQUU01000017.1"/>
</dbReference>
<feature type="compositionally biased region" description="Basic and acidic residues" evidence="1">
    <location>
        <begin position="34"/>
        <end position="63"/>
    </location>
</feature>
<keyword evidence="3" id="KW-1185">Reference proteome</keyword>
<dbReference type="AlphaFoldDB" id="A0A1M5E523"/>
<dbReference type="Proteomes" id="UP000184048">
    <property type="component" value="Unassembled WGS sequence"/>
</dbReference>
<evidence type="ECO:0000313" key="3">
    <source>
        <dbReference type="Proteomes" id="UP000184048"/>
    </source>
</evidence>
<accession>A0A1M5E523</accession>
<dbReference type="EMBL" id="FQUU01000017">
    <property type="protein sequence ID" value="SHF74296.1"/>
    <property type="molecule type" value="Genomic_DNA"/>
</dbReference>
<organism evidence="2 3">
    <name type="scientific">Flavisolibacter ginsengisoli DSM 18119</name>
    <dbReference type="NCBI Taxonomy" id="1121884"/>
    <lineage>
        <taxon>Bacteria</taxon>
        <taxon>Pseudomonadati</taxon>
        <taxon>Bacteroidota</taxon>
        <taxon>Chitinophagia</taxon>
        <taxon>Chitinophagales</taxon>
        <taxon>Chitinophagaceae</taxon>
        <taxon>Flavisolibacter</taxon>
    </lineage>
</organism>
<sequence>MKEKIYNPASTNEQSPAEGMGAVNTFNPEEVEDMNGHEHEPIPKNFEREERRGQRDDTKKTED</sequence>
<evidence type="ECO:0000256" key="1">
    <source>
        <dbReference type="SAM" id="MobiDB-lite"/>
    </source>
</evidence>
<evidence type="ECO:0000313" key="2">
    <source>
        <dbReference type="EMBL" id="SHF74296.1"/>
    </source>
</evidence>